<dbReference type="Pfam" id="PF05920">
    <property type="entry name" value="Homeobox_KN"/>
    <property type="match status" value="1"/>
</dbReference>
<dbReference type="PROSITE" id="PS50071">
    <property type="entry name" value="HOMEOBOX_2"/>
    <property type="match status" value="1"/>
</dbReference>
<feature type="compositionally biased region" description="Basic and acidic residues" evidence="7">
    <location>
        <begin position="317"/>
        <end position="327"/>
    </location>
</feature>
<evidence type="ECO:0000256" key="4">
    <source>
        <dbReference type="ARBA" id="ARBA00023155"/>
    </source>
</evidence>
<feature type="compositionally biased region" description="Polar residues" evidence="7">
    <location>
        <begin position="297"/>
        <end position="308"/>
    </location>
</feature>
<comment type="similarity">
    <text evidence="2">Belongs to the TALE/IRO homeobox family.</text>
</comment>
<evidence type="ECO:0000256" key="1">
    <source>
        <dbReference type="ARBA" id="ARBA00004123"/>
    </source>
</evidence>
<dbReference type="GO" id="GO:0030182">
    <property type="term" value="P:neuron differentiation"/>
    <property type="evidence" value="ECO:0007669"/>
    <property type="project" value="TreeGrafter"/>
</dbReference>
<protein>
    <submittedName>
        <fullName evidence="9">Homeobox KN domain-containing protein</fullName>
    </submittedName>
</protein>
<keyword evidence="4 6" id="KW-0371">Homeobox</keyword>
<dbReference type="GO" id="GO:0005634">
    <property type="term" value="C:nucleus"/>
    <property type="evidence" value="ECO:0007669"/>
    <property type="project" value="UniProtKB-SubCell"/>
</dbReference>
<keyword evidence="10" id="KW-1185">Reference proteome</keyword>
<dbReference type="CDD" id="cd00086">
    <property type="entry name" value="homeodomain"/>
    <property type="match status" value="1"/>
</dbReference>
<proteinExistence type="inferred from homology"/>
<comment type="caution">
    <text evidence="9">The sequence shown here is derived from an EMBL/GenBank/DDBJ whole genome shotgun (WGS) entry which is preliminary data.</text>
</comment>
<dbReference type="InterPro" id="IPR001356">
    <property type="entry name" value="HD"/>
</dbReference>
<dbReference type="PANTHER" id="PTHR11211">
    <property type="entry name" value="IROQUOIS-CLASS HOMEODOMAIN PROTEIN IRX"/>
    <property type="match status" value="1"/>
</dbReference>
<feature type="compositionally biased region" description="Polar residues" evidence="7">
    <location>
        <begin position="529"/>
        <end position="560"/>
    </location>
</feature>
<name>A0AAD4RBL7_9BILA</name>
<comment type="subcellular location">
    <subcellularLocation>
        <location evidence="1 6">Nucleus</location>
    </subcellularLocation>
</comment>
<feature type="compositionally biased region" description="Basic and acidic residues" evidence="7">
    <location>
        <begin position="12"/>
        <end position="46"/>
    </location>
</feature>
<feature type="compositionally biased region" description="Low complexity" evidence="7">
    <location>
        <begin position="342"/>
        <end position="353"/>
    </location>
</feature>
<evidence type="ECO:0000256" key="6">
    <source>
        <dbReference type="PROSITE-ProRule" id="PRU00108"/>
    </source>
</evidence>
<evidence type="ECO:0000259" key="8">
    <source>
        <dbReference type="PROSITE" id="PS50071"/>
    </source>
</evidence>
<accession>A0AAD4RBL7</accession>
<feature type="region of interest" description="Disordered" evidence="7">
    <location>
        <begin position="287"/>
        <end position="365"/>
    </location>
</feature>
<dbReference type="SMART" id="SM00389">
    <property type="entry name" value="HOX"/>
    <property type="match status" value="1"/>
</dbReference>
<reference evidence="9" key="1">
    <citation type="submission" date="2022-01" db="EMBL/GenBank/DDBJ databases">
        <title>Genome Sequence Resource for Two Populations of Ditylenchus destructor, the Migratory Endoparasitic Phytonematode.</title>
        <authorList>
            <person name="Zhang H."/>
            <person name="Lin R."/>
            <person name="Xie B."/>
        </authorList>
    </citation>
    <scope>NUCLEOTIDE SEQUENCE</scope>
    <source>
        <strain evidence="9">BazhouSP</strain>
    </source>
</reference>
<keyword evidence="5 6" id="KW-0539">Nucleus</keyword>
<evidence type="ECO:0000256" key="2">
    <source>
        <dbReference type="ARBA" id="ARBA00008446"/>
    </source>
</evidence>
<feature type="compositionally biased region" description="Polar residues" evidence="7">
    <location>
        <begin position="567"/>
        <end position="588"/>
    </location>
</feature>
<keyword evidence="3 6" id="KW-0238">DNA-binding</keyword>
<organism evidence="9 10">
    <name type="scientific">Ditylenchus destructor</name>
    <dbReference type="NCBI Taxonomy" id="166010"/>
    <lineage>
        <taxon>Eukaryota</taxon>
        <taxon>Metazoa</taxon>
        <taxon>Ecdysozoa</taxon>
        <taxon>Nematoda</taxon>
        <taxon>Chromadorea</taxon>
        <taxon>Rhabditida</taxon>
        <taxon>Tylenchina</taxon>
        <taxon>Tylenchomorpha</taxon>
        <taxon>Sphaerularioidea</taxon>
        <taxon>Anguinidae</taxon>
        <taxon>Anguininae</taxon>
        <taxon>Ditylenchus</taxon>
    </lineage>
</organism>
<dbReference type="GO" id="GO:0000981">
    <property type="term" value="F:DNA-binding transcription factor activity, RNA polymerase II-specific"/>
    <property type="evidence" value="ECO:0007669"/>
    <property type="project" value="TreeGrafter"/>
</dbReference>
<dbReference type="Proteomes" id="UP001201812">
    <property type="component" value="Unassembled WGS sequence"/>
</dbReference>
<evidence type="ECO:0000313" key="9">
    <source>
        <dbReference type="EMBL" id="KAI1725254.1"/>
    </source>
</evidence>
<dbReference type="GO" id="GO:0000978">
    <property type="term" value="F:RNA polymerase II cis-regulatory region sequence-specific DNA binding"/>
    <property type="evidence" value="ECO:0007669"/>
    <property type="project" value="TreeGrafter"/>
</dbReference>
<evidence type="ECO:0000256" key="7">
    <source>
        <dbReference type="SAM" id="MobiDB-lite"/>
    </source>
</evidence>
<dbReference type="SUPFAM" id="SSF46689">
    <property type="entry name" value="Homeodomain-like"/>
    <property type="match status" value="1"/>
</dbReference>
<dbReference type="PANTHER" id="PTHR11211:SF40">
    <property type="entry name" value="MIRROR, ISOFORM C"/>
    <property type="match status" value="1"/>
</dbReference>
<dbReference type="EMBL" id="JAKKPZ010000002">
    <property type="protein sequence ID" value="KAI1725254.1"/>
    <property type="molecule type" value="Genomic_DNA"/>
</dbReference>
<evidence type="ECO:0000256" key="5">
    <source>
        <dbReference type="ARBA" id="ARBA00023242"/>
    </source>
</evidence>
<feature type="region of interest" description="Disordered" evidence="7">
    <location>
        <begin position="483"/>
        <end position="588"/>
    </location>
</feature>
<dbReference type="Gene3D" id="1.10.10.60">
    <property type="entry name" value="Homeodomain-like"/>
    <property type="match status" value="1"/>
</dbReference>
<dbReference type="AlphaFoldDB" id="A0AAD4RBL7"/>
<evidence type="ECO:0000256" key="3">
    <source>
        <dbReference type="ARBA" id="ARBA00023125"/>
    </source>
</evidence>
<sequence length="588" mass="61069">MSSDQKPSNLKRPAEENTKSSGTNKKESSEQIRSEEGIGEEKRPKLEPAPQPPAQVVDESSENPKKLSVSGSSSAPSPSASAPLPPTIAINMNTPQSLQAAHNNVAAFHQLLASGPLFGHGLPTSMPSGGSPGIAGQTFPPGTHPGAMAAALAAASAAAQQQGAPQHQNAPTAEQQAAAAQLQAIFGGAPGGAPVPFGVYPPPGMRPDFLGPMAGFYMDSAAAAGFHPYGMDPGRRKNATREVTLPLKQWLNDHRRNPYPSKAEKTILAIFTKMTMTQVSTWFANARRHEPRRDSSLLENGASNTIHGQLNGVYEGQSKDSESDSPRKKIWSIADTLNPQRTTTSSSCSSSSSGASPPRPVLTSMNNSTDYASAFAAALAAANPHLDLNLNGQAFQQPPNGGIHSMMPAFPFPFMNPASNPVIAAALAAAQQNQRSQMAATMGPPPMIPPGAQHSNPFMALLQQQQQQQLAAAMAMAAAGMRLPNSFSGPENTSNLSSPTSTTAPSADPSTLMTASNNNSSSSKLSANVATNGDTPKRTSSVNSLSNNRSGSNQQTSAKISTKAMLSPSQIKTATSPVASNNESASTN</sequence>
<feature type="compositionally biased region" description="Basic and acidic residues" evidence="7">
    <location>
        <begin position="287"/>
        <end position="296"/>
    </location>
</feature>
<feature type="compositionally biased region" description="Low complexity" evidence="7">
    <location>
        <begin position="492"/>
        <end position="528"/>
    </location>
</feature>
<feature type="domain" description="Homeobox" evidence="8">
    <location>
        <begin position="230"/>
        <end position="293"/>
    </location>
</feature>
<feature type="region of interest" description="Disordered" evidence="7">
    <location>
        <begin position="1"/>
        <end position="88"/>
    </location>
</feature>
<dbReference type="GO" id="GO:0048468">
    <property type="term" value="P:cell development"/>
    <property type="evidence" value="ECO:0007669"/>
    <property type="project" value="TreeGrafter"/>
</dbReference>
<dbReference type="InterPro" id="IPR008422">
    <property type="entry name" value="KN_HD"/>
</dbReference>
<evidence type="ECO:0000313" key="10">
    <source>
        <dbReference type="Proteomes" id="UP001201812"/>
    </source>
</evidence>
<gene>
    <name evidence="9" type="ORF">DdX_01906</name>
</gene>
<feature type="compositionally biased region" description="Low complexity" evidence="7">
    <location>
        <begin position="68"/>
        <end position="82"/>
    </location>
</feature>
<feature type="DNA-binding region" description="Homeobox" evidence="6">
    <location>
        <begin position="232"/>
        <end position="294"/>
    </location>
</feature>
<dbReference type="InterPro" id="IPR009057">
    <property type="entry name" value="Homeodomain-like_sf"/>
</dbReference>